<dbReference type="GO" id="GO:0030638">
    <property type="term" value="P:polyketide metabolic process"/>
    <property type="evidence" value="ECO:0007669"/>
    <property type="project" value="InterPro"/>
</dbReference>
<dbReference type="AlphaFoldDB" id="A0A1N7FAU4"/>
<dbReference type="Pfam" id="PF07366">
    <property type="entry name" value="SnoaL"/>
    <property type="match status" value="1"/>
</dbReference>
<dbReference type="Proteomes" id="UP000186914">
    <property type="component" value="Unassembled WGS sequence"/>
</dbReference>
<organism evidence="2 3">
    <name type="scientific">Haladaptatus litoreus</name>
    <dbReference type="NCBI Taxonomy" id="553468"/>
    <lineage>
        <taxon>Archaea</taxon>
        <taxon>Methanobacteriati</taxon>
        <taxon>Methanobacteriota</taxon>
        <taxon>Stenosarchaea group</taxon>
        <taxon>Halobacteria</taxon>
        <taxon>Halobacteriales</taxon>
        <taxon>Haladaptataceae</taxon>
        <taxon>Haladaptatus</taxon>
    </lineage>
</organism>
<reference evidence="3" key="1">
    <citation type="submission" date="2017-01" db="EMBL/GenBank/DDBJ databases">
        <authorList>
            <person name="Varghese N."/>
            <person name="Submissions S."/>
        </authorList>
    </citation>
    <scope>NUCLEOTIDE SEQUENCE [LARGE SCALE GENOMIC DNA]</scope>
    <source>
        <strain evidence="3">CGMCC 1.7737</strain>
    </source>
</reference>
<protein>
    <recommendedName>
        <fullName evidence="4">SnoaL-like polyketide cyclase</fullName>
    </recommendedName>
</protein>
<dbReference type="InterPro" id="IPR009959">
    <property type="entry name" value="Cyclase_SnoaL-like"/>
</dbReference>
<dbReference type="SUPFAM" id="SSF54427">
    <property type="entry name" value="NTF2-like"/>
    <property type="match status" value="1"/>
</dbReference>
<evidence type="ECO:0000313" key="3">
    <source>
        <dbReference type="Proteomes" id="UP000186914"/>
    </source>
</evidence>
<accession>A0A1N7FAU4</accession>
<dbReference type="PANTHER" id="PTHR38436">
    <property type="entry name" value="POLYKETIDE CYCLASE SNOAL-LIKE DOMAIN"/>
    <property type="match status" value="1"/>
</dbReference>
<keyword evidence="3" id="KW-1185">Reference proteome</keyword>
<dbReference type="PANTHER" id="PTHR38436:SF1">
    <property type="entry name" value="ESTER CYCLASE"/>
    <property type="match status" value="1"/>
</dbReference>
<evidence type="ECO:0000313" key="2">
    <source>
        <dbReference type="EMBL" id="SIR97386.1"/>
    </source>
</evidence>
<dbReference type="Gene3D" id="3.10.450.50">
    <property type="match status" value="1"/>
</dbReference>
<feature type="region of interest" description="Disordered" evidence="1">
    <location>
        <begin position="124"/>
        <end position="146"/>
    </location>
</feature>
<name>A0A1N7FAU4_9EURY</name>
<dbReference type="RefSeq" id="WP_076433401.1">
    <property type="nucleotide sequence ID" value="NZ_FTNO01000008.1"/>
</dbReference>
<gene>
    <name evidence="2" type="ORF">SAMN05421858_4884</name>
</gene>
<evidence type="ECO:0008006" key="4">
    <source>
        <dbReference type="Google" id="ProtNLM"/>
    </source>
</evidence>
<dbReference type="EMBL" id="FTNO01000008">
    <property type="protein sequence ID" value="SIR97386.1"/>
    <property type="molecule type" value="Genomic_DNA"/>
</dbReference>
<dbReference type="InterPro" id="IPR032710">
    <property type="entry name" value="NTF2-like_dom_sf"/>
</dbReference>
<evidence type="ECO:0000256" key="1">
    <source>
        <dbReference type="SAM" id="MobiDB-lite"/>
    </source>
</evidence>
<proteinExistence type="predicted"/>
<sequence>MSTSDTEAVSRHEIEELWNSSGDLDAMNEYVAEDIDYHAPRMDLHGMDEYRKAAEEARTVFSDFETTVEDVIASDDKVAIRYTMRGTHSGEAMGIEPTNEQIEMTGMFFDRIEDGKIRERYESPDELGMLTQMGAVEPPEVDESEL</sequence>
<dbReference type="OrthoDB" id="8685at2157"/>